<dbReference type="EMBL" id="GBXM01077559">
    <property type="protein sequence ID" value="JAH31018.1"/>
    <property type="molecule type" value="Transcribed_RNA"/>
</dbReference>
<proteinExistence type="predicted"/>
<reference evidence="1" key="1">
    <citation type="submission" date="2014-11" db="EMBL/GenBank/DDBJ databases">
        <authorList>
            <person name="Amaro Gonzalez C."/>
        </authorList>
    </citation>
    <scope>NUCLEOTIDE SEQUENCE</scope>
</reference>
<evidence type="ECO:0000313" key="1">
    <source>
        <dbReference type="EMBL" id="JAH31018.1"/>
    </source>
</evidence>
<dbReference type="AlphaFoldDB" id="A0A0E9RRS5"/>
<protein>
    <submittedName>
        <fullName evidence="1">Uncharacterized protein</fullName>
    </submittedName>
</protein>
<organism evidence="1">
    <name type="scientific">Anguilla anguilla</name>
    <name type="common">European freshwater eel</name>
    <name type="synonym">Muraena anguilla</name>
    <dbReference type="NCBI Taxonomy" id="7936"/>
    <lineage>
        <taxon>Eukaryota</taxon>
        <taxon>Metazoa</taxon>
        <taxon>Chordata</taxon>
        <taxon>Craniata</taxon>
        <taxon>Vertebrata</taxon>
        <taxon>Euteleostomi</taxon>
        <taxon>Actinopterygii</taxon>
        <taxon>Neopterygii</taxon>
        <taxon>Teleostei</taxon>
        <taxon>Anguilliformes</taxon>
        <taxon>Anguillidae</taxon>
        <taxon>Anguilla</taxon>
    </lineage>
</organism>
<sequence length="16" mass="1845">MGPNWASKRIGRMEVL</sequence>
<name>A0A0E9RRS5_ANGAN</name>
<accession>A0A0E9RRS5</accession>
<reference evidence="1" key="2">
    <citation type="journal article" date="2015" name="Fish Shellfish Immunol.">
        <title>Early steps in the European eel (Anguilla anguilla)-Vibrio vulnificus interaction in the gills: Role of the RtxA13 toxin.</title>
        <authorList>
            <person name="Callol A."/>
            <person name="Pajuelo D."/>
            <person name="Ebbesson L."/>
            <person name="Teles M."/>
            <person name="MacKenzie S."/>
            <person name="Amaro C."/>
        </authorList>
    </citation>
    <scope>NUCLEOTIDE SEQUENCE</scope>
</reference>